<feature type="transmembrane region" description="Helical" evidence="1">
    <location>
        <begin position="223"/>
        <end position="244"/>
    </location>
</feature>
<keyword evidence="4" id="KW-1185">Reference proteome</keyword>
<keyword evidence="1" id="KW-1133">Transmembrane helix</keyword>
<evidence type="ECO:0000313" key="4">
    <source>
        <dbReference type="Proteomes" id="UP001175228"/>
    </source>
</evidence>
<accession>A0AA39UTP2</accession>
<dbReference type="InterPro" id="IPR045340">
    <property type="entry name" value="DUF6533"/>
</dbReference>
<proteinExistence type="predicted"/>
<comment type="caution">
    <text evidence="3">The sequence shown here is derived from an EMBL/GenBank/DDBJ whole genome shotgun (WGS) entry which is preliminary data.</text>
</comment>
<reference evidence="3" key="1">
    <citation type="submission" date="2023-06" db="EMBL/GenBank/DDBJ databases">
        <authorList>
            <consortium name="Lawrence Berkeley National Laboratory"/>
            <person name="Ahrendt S."/>
            <person name="Sahu N."/>
            <person name="Indic B."/>
            <person name="Wong-Bajracharya J."/>
            <person name="Merenyi Z."/>
            <person name="Ke H.-M."/>
            <person name="Monk M."/>
            <person name="Kocsube S."/>
            <person name="Drula E."/>
            <person name="Lipzen A."/>
            <person name="Balint B."/>
            <person name="Henrissat B."/>
            <person name="Andreopoulos B."/>
            <person name="Martin F.M."/>
            <person name="Harder C.B."/>
            <person name="Rigling D."/>
            <person name="Ford K.L."/>
            <person name="Foster G.D."/>
            <person name="Pangilinan J."/>
            <person name="Papanicolaou A."/>
            <person name="Barry K."/>
            <person name="LaButti K."/>
            <person name="Viragh M."/>
            <person name="Koriabine M."/>
            <person name="Yan M."/>
            <person name="Riley R."/>
            <person name="Champramary S."/>
            <person name="Plett K.L."/>
            <person name="Tsai I.J."/>
            <person name="Slot J."/>
            <person name="Sipos G."/>
            <person name="Plett J."/>
            <person name="Nagy L.G."/>
            <person name="Grigoriev I.V."/>
        </authorList>
    </citation>
    <scope>NUCLEOTIDE SEQUENCE</scope>
    <source>
        <strain evidence="3">HWK02</strain>
    </source>
</reference>
<dbReference type="Pfam" id="PF20151">
    <property type="entry name" value="DUF6533"/>
    <property type="match status" value="1"/>
</dbReference>
<name>A0AA39UTP2_9AGAR</name>
<keyword evidence="1" id="KW-0812">Transmembrane</keyword>
<dbReference type="Proteomes" id="UP001175228">
    <property type="component" value="Unassembled WGS sequence"/>
</dbReference>
<organism evidence="3 4">
    <name type="scientific">Armillaria luteobubalina</name>
    <dbReference type="NCBI Taxonomy" id="153913"/>
    <lineage>
        <taxon>Eukaryota</taxon>
        <taxon>Fungi</taxon>
        <taxon>Dikarya</taxon>
        <taxon>Basidiomycota</taxon>
        <taxon>Agaricomycotina</taxon>
        <taxon>Agaricomycetes</taxon>
        <taxon>Agaricomycetidae</taxon>
        <taxon>Agaricales</taxon>
        <taxon>Marasmiineae</taxon>
        <taxon>Physalacriaceae</taxon>
        <taxon>Armillaria</taxon>
    </lineage>
</organism>
<sequence length="314" mass="35680">MDPHDISHSLHDIRAVGSVLVASATLMIHEWAVLFDQEVSLMWQSPWNLVKVLYLISRYSPILDVIIALEEHIRPRVIPKTCRTYNDISIMSASVGIAIAEHKVYNDYRYSYELTIAHLPSYPDFADMCPVRELQESGLWAWYGVDAMNLWVLIRYFKSSVFEPQPSPVLPGCYLASADPIFFICFASLLLLDALQLVLQLYKAIKIFRGSRTPFISTFFQDGILYYMCLFPLALANVLVIILAPSGLLDLLDTLMRVFHSTMCCRLLLGLRQAALWTETGTMPTVHPVSSLMAFRTRTAYNEQSLSTQDLDMP</sequence>
<dbReference type="AlphaFoldDB" id="A0AA39UTP2"/>
<evidence type="ECO:0000259" key="2">
    <source>
        <dbReference type="Pfam" id="PF20151"/>
    </source>
</evidence>
<protein>
    <recommendedName>
        <fullName evidence="2">DUF6533 domain-containing protein</fullName>
    </recommendedName>
</protein>
<keyword evidence="1" id="KW-0472">Membrane</keyword>
<evidence type="ECO:0000313" key="3">
    <source>
        <dbReference type="EMBL" id="KAK0502842.1"/>
    </source>
</evidence>
<gene>
    <name evidence="3" type="ORF">EDD18DRAFT_1345685</name>
</gene>
<feature type="domain" description="DUF6533" evidence="2">
    <location>
        <begin position="19"/>
        <end position="63"/>
    </location>
</feature>
<dbReference type="EMBL" id="JAUEPU010000004">
    <property type="protein sequence ID" value="KAK0502842.1"/>
    <property type="molecule type" value="Genomic_DNA"/>
</dbReference>
<feature type="transmembrane region" description="Helical" evidence="1">
    <location>
        <begin position="181"/>
        <end position="202"/>
    </location>
</feature>
<evidence type="ECO:0000256" key="1">
    <source>
        <dbReference type="SAM" id="Phobius"/>
    </source>
</evidence>